<feature type="domain" description="Amidase" evidence="1">
    <location>
        <begin position="26"/>
        <end position="450"/>
    </location>
</feature>
<dbReference type="GO" id="GO:0003824">
    <property type="term" value="F:catalytic activity"/>
    <property type="evidence" value="ECO:0007669"/>
    <property type="project" value="InterPro"/>
</dbReference>
<dbReference type="InterPro" id="IPR020556">
    <property type="entry name" value="Amidase_CS"/>
</dbReference>
<dbReference type="EMBL" id="CP024915">
    <property type="protein sequence ID" value="AUZ88383.1"/>
    <property type="molecule type" value="Genomic_DNA"/>
</dbReference>
<dbReference type="PROSITE" id="PS00571">
    <property type="entry name" value="AMIDASES"/>
    <property type="match status" value="1"/>
</dbReference>
<dbReference type="PANTHER" id="PTHR11895:SF76">
    <property type="entry name" value="INDOLEACETAMIDE HYDROLASE"/>
    <property type="match status" value="1"/>
</dbReference>
<dbReference type="Proteomes" id="UP000239187">
    <property type="component" value="Chromosome"/>
</dbReference>
<dbReference type="PANTHER" id="PTHR11895">
    <property type="entry name" value="TRANSAMIDASE"/>
    <property type="match status" value="1"/>
</dbReference>
<evidence type="ECO:0000313" key="3">
    <source>
        <dbReference type="Proteomes" id="UP000239187"/>
    </source>
</evidence>
<dbReference type="NCBIfam" id="NF005686">
    <property type="entry name" value="PRK07486.1"/>
    <property type="match status" value="1"/>
</dbReference>
<dbReference type="InterPro" id="IPR036928">
    <property type="entry name" value="AS_sf"/>
</dbReference>
<evidence type="ECO:0000259" key="1">
    <source>
        <dbReference type="Pfam" id="PF01425"/>
    </source>
</evidence>
<dbReference type="RefSeq" id="WP_208739508.1">
    <property type="nucleotide sequence ID" value="NZ_CP024915.1"/>
</dbReference>
<evidence type="ECO:0000313" key="2">
    <source>
        <dbReference type="EMBL" id="AUZ88383.1"/>
    </source>
</evidence>
<dbReference type="Pfam" id="PF01425">
    <property type="entry name" value="Amidase"/>
    <property type="match status" value="1"/>
</dbReference>
<organism evidence="2 3">
    <name type="scientific">Arthrobacter agilis</name>
    <dbReference type="NCBI Taxonomy" id="37921"/>
    <lineage>
        <taxon>Bacteria</taxon>
        <taxon>Bacillati</taxon>
        <taxon>Actinomycetota</taxon>
        <taxon>Actinomycetes</taxon>
        <taxon>Micrococcales</taxon>
        <taxon>Micrococcaceae</taxon>
        <taxon>Arthrobacter</taxon>
    </lineage>
</organism>
<accession>A0A2L0UGK8</accession>
<reference evidence="2 3" key="1">
    <citation type="submission" date="2017-11" db="EMBL/GenBank/DDBJ databases">
        <title>Draft genome of Arthrobacter agilis strain UMCV2, a plant growth-promoting rhizobacterium and biocontrol capacity of phytopathogenic fungi.</title>
        <authorList>
            <person name="Martinez-Camara R."/>
            <person name="Santoyo G."/>
            <person name="Moreno-Hagelsieb G."/>
            <person name="Valencia-Cantero E."/>
        </authorList>
    </citation>
    <scope>NUCLEOTIDE SEQUENCE [LARGE SCALE GENOMIC DNA]</scope>
    <source>
        <strain evidence="2 3">UMCV2</strain>
    </source>
</reference>
<dbReference type="InterPro" id="IPR023631">
    <property type="entry name" value="Amidase_dom"/>
</dbReference>
<sequence>MTGALSDLSAVELTGAIRRREVSAREALEAHFDRIDAANGPINAVITEDREGAAALADAADDLTASSADLPPLHGLPMTHKDTHNTRGLRTTQGSPIFRDFVPTFDDLIIGRLKSAGVVTTGKTNVPEFAAGSHTFNEVFGTTVNPYDTTRSAGGSSGGVAASIAARIQPLGDGSDMGGSLRIPASFCNVVGYRPSIGVVPAVPTRNAWAWLGRNGLMARDVEDIALGMTAIAGADPAVPYAYPVSGSFAAPLQRDLTGLRIGWSPDFGVGVPVDREVLRVLEGQLQVFADLGAIVEEAAPDLRDADQVFGTTRAFDFVLGLGELVQKHDDAIKPEIRWNVEQGLQLTAQDMVDAALARTRLDTSVRRYFGKYDVFASPTAQVLPFDATERYPTSVNGVEFETYLDWMRSACLISATGLPAVSVPAGFSEDGLPVGLQLAMPHGSDVELLQVAYAFEQATGWAKRAPEL</sequence>
<dbReference type="InterPro" id="IPR000120">
    <property type="entry name" value="Amidase"/>
</dbReference>
<gene>
    <name evidence="2" type="ORF">CVO76_12610</name>
</gene>
<dbReference type="AlphaFoldDB" id="A0A2L0UGK8"/>
<dbReference type="Gene3D" id="3.90.1300.10">
    <property type="entry name" value="Amidase signature (AS) domain"/>
    <property type="match status" value="1"/>
</dbReference>
<protein>
    <submittedName>
        <fullName evidence="2">Amidase</fullName>
    </submittedName>
</protein>
<name>A0A2L0UGK8_9MICC</name>
<dbReference type="SUPFAM" id="SSF75304">
    <property type="entry name" value="Amidase signature (AS) enzymes"/>
    <property type="match status" value="1"/>
</dbReference>
<proteinExistence type="predicted"/>